<dbReference type="Proteomes" id="UP001597295">
    <property type="component" value="Unassembled WGS sequence"/>
</dbReference>
<dbReference type="RefSeq" id="WP_379876484.1">
    <property type="nucleotide sequence ID" value="NZ_JBHUIP010000011.1"/>
</dbReference>
<dbReference type="EMBL" id="JBHUIP010000011">
    <property type="protein sequence ID" value="MFD2263474.1"/>
    <property type="molecule type" value="Genomic_DNA"/>
</dbReference>
<organism evidence="1 2">
    <name type="scientific">Lacibacterium aquatile</name>
    <dbReference type="NCBI Taxonomy" id="1168082"/>
    <lineage>
        <taxon>Bacteria</taxon>
        <taxon>Pseudomonadati</taxon>
        <taxon>Pseudomonadota</taxon>
        <taxon>Alphaproteobacteria</taxon>
        <taxon>Rhodospirillales</taxon>
        <taxon>Rhodospirillaceae</taxon>
    </lineage>
</organism>
<proteinExistence type="predicted"/>
<evidence type="ECO:0000313" key="2">
    <source>
        <dbReference type="Proteomes" id="UP001597295"/>
    </source>
</evidence>
<reference evidence="2" key="1">
    <citation type="journal article" date="2019" name="Int. J. Syst. Evol. Microbiol.">
        <title>The Global Catalogue of Microorganisms (GCM) 10K type strain sequencing project: providing services to taxonomists for standard genome sequencing and annotation.</title>
        <authorList>
            <consortium name="The Broad Institute Genomics Platform"/>
            <consortium name="The Broad Institute Genome Sequencing Center for Infectious Disease"/>
            <person name="Wu L."/>
            <person name="Ma J."/>
        </authorList>
    </citation>
    <scope>NUCLEOTIDE SEQUENCE [LARGE SCALE GENOMIC DNA]</scope>
    <source>
        <strain evidence="2">CGMCC 1.19062</strain>
    </source>
</reference>
<accession>A0ABW5DUI6</accession>
<sequence length="117" mass="13030">MDPSDAEIEGFLRRFQAAAAVTGINFWKTAKNDAFLTETGFTNRDIELLLGSLTAGDYSRGPDADDHLSRPPGEVWQFSCEFEGYDMYIKLKLTSTATASAECLSAHEAQWSMRRRG</sequence>
<comment type="caution">
    <text evidence="1">The sequence shown here is derived from an EMBL/GenBank/DDBJ whole genome shotgun (WGS) entry which is preliminary data.</text>
</comment>
<evidence type="ECO:0000313" key="1">
    <source>
        <dbReference type="EMBL" id="MFD2263474.1"/>
    </source>
</evidence>
<keyword evidence="2" id="KW-1185">Reference proteome</keyword>
<protein>
    <recommendedName>
        <fullName evidence="3">Type II toxin-antitoxin system MqsR family toxin</fullName>
    </recommendedName>
</protein>
<name>A0ABW5DUI6_9PROT</name>
<evidence type="ECO:0008006" key="3">
    <source>
        <dbReference type="Google" id="ProtNLM"/>
    </source>
</evidence>
<gene>
    <name evidence="1" type="ORF">ACFSM5_11290</name>
</gene>